<keyword evidence="2" id="KW-1185">Reference proteome</keyword>
<accession>A0ABR4FQP0</accession>
<name>A0ABR4FQP0_9EURO</name>
<protein>
    <submittedName>
        <fullName evidence="1">Uncharacterized protein</fullName>
    </submittedName>
</protein>
<organism evidence="1 2">
    <name type="scientific">Aspergillus keveii</name>
    <dbReference type="NCBI Taxonomy" id="714993"/>
    <lineage>
        <taxon>Eukaryota</taxon>
        <taxon>Fungi</taxon>
        <taxon>Dikarya</taxon>
        <taxon>Ascomycota</taxon>
        <taxon>Pezizomycotina</taxon>
        <taxon>Eurotiomycetes</taxon>
        <taxon>Eurotiomycetidae</taxon>
        <taxon>Eurotiales</taxon>
        <taxon>Aspergillaceae</taxon>
        <taxon>Aspergillus</taxon>
        <taxon>Aspergillus subgen. Nidulantes</taxon>
    </lineage>
</organism>
<evidence type="ECO:0000313" key="2">
    <source>
        <dbReference type="Proteomes" id="UP001610563"/>
    </source>
</evidence>
<comment type="caution">
    <text evidence="1">The sequence shown here is derived from an EMBL/GenBank/DDBJ whole genome shotgun (WGS) entry which is preliminary data.</text>
</comment>
<evidence type="ECO:0000313" key="1">
    <source>
        <dbReference type="EMBL" id="KAL2785583.1"/>
    </source>
</evidence>
<reference evidence="1 2" key="1">
    <citation type="submission" date="2024-07" db="EMBL/GenBank/DDBJ databases">
        <title>Section-level genome sequencing and comparative genomics of Aspergillus sections Usti and Cavernicolus.</title>
        <authorList>
            <consortium name="Lawrence Berkeley National Laboratory"/>
            <person name="Nybo J.L."/>
            <person name="Vesth T.C."/>
            <person name="Theobald S."/>
            <person name="Frisvad J.C."/>
            <person name="Larsen T.O."/>
            <person name="Kjaerboelling I."/>
            <person name="Rothschild-Mancinelli K."/>
            <person name="Lyhne E.K."/>
            <person name="Kogle M.E."/>
            <person name="Barry K."/>
            <person name="Clum A."/>
            <person name="Na H."/>
            <person name="Ledsgaard L."/>
            <person name="Lin J."/>
            <person name="Lipzen A."/>
            <person name="Kuo A."/>
            <person name="Riley R."/>
            <person name="Mondo S."/>
            <person name="Labutti K."/>
            <person name="Haridas S."/>
            <person name="Pangalinan J."/>
            <person name="Salamov A.A."/>
            <person name="Simmons B.A."/>
            <person name="Magnuson J.K."/>
            <person name="Chen J."/>
            <person name="Drula E."/>
            <person name="Henrissat B."/>
            <person name="Wiebenga A."/>
            <person name="Lubbers R.J."/>
            <person name="Gomes A.C."/>
            <person name="Makela M.R."/>
            <person name="Stajich J."/>
            <person name="Grigoriev I.V."/>
            <person name="Mortensen U.H."/>
            <person name="De Vries R.P."/>
            <person name="Baker S.E."/>
            <person name="Andersen M.R."/>
        </authorList>
    </citation>
    <scope>NUCLEOTIDE SEQUENCE [LARGE SCALE GENOMIC DNA]</scope>
    <source>
        <strain evidence="1 2">CBS 209.92</strain>
    </source>
</reference>
<gene>
    <name evidence="1" type="ORF">BJX66DRAFT_342953</name>
</gene>
<sequence>MYRNGESLPYDPPIDHPRHWMLVLTPQDQIDSCTFYHVRRSATGYDKCVEGGQSLLLSRVGEYTKLATLNREESTYVPFHARMVKSQRCQDLGALAASFREVGAYEDERGVAGFQRDSTLGGGCGGYVEGV</sequence>
<proteinExistence type="predicted"/>
<dbReference type="EMBL" id="JBFTWV010000140">
    <property type="protein sequence ID" value="KAL2785583.1"/>
    <property type="molecule type" value="Genomic_DNA"/>
</dbReference>
<dbReference type="Proteomes" id="UP001610563">
    <property type="component" value="Unassembled WGS sequence"/>
</dbReference>